<proteinExistence type="predicted"/>
<protein>
    <submittedName>
        <fullName evidence="2">Uncharacterized protein</fullName>
    </submittedName>
</protein>
<dbReference type="AlphaFoldDB" id="A0A8T2ME59"/>
<comment type="caution">
    <text evidence="2">The sequence shown here is derived from an EMBL/GenBank/DDBJ whole genome shotgun (WGS) entry which is preliminary data.</text>
</comment>
<reference evidence="2 3" key="1">
    <citation type="submission" date="2021-07" db="EMBL/GenBank/DDBJ databases">
        <authorList>
            <person name="Imarazene B."/>
            <person name="Zahm M."/>
            <person name="Klopp C."/>
            <person name="Cabau C."/>
            <person name="Beille S."/>
            <person name="Jouanno E."/>
            <person name="Castinel A."/>
            <person name="Lluch J."/>
            <person name="Gil L."/>
            <person name="Kuchtly C."/>
            <person name="Lopez Roques C."/>
            <person name="Donnadieu C."/>
            <person name="Parrinello H."/>
            <person name="Journot L."/>
            <person name="Du K."/>
            <person name="Schartl M."/>
            <person name="Retaux S."/>
            <person name="Guiguen Y."/>
        </authorList>
    </citation>
    <scope>NUCLEOTIDE SEQUENCE [LARGE SCALE GENOMIC DNA]</scope>
    <source>
        <strain evidence="2">Pach_M1</strain>
        <tissue evidence="2">Testis</tissue>
    </source>
</reference>
<name>A0A8T2ME59_ASTMX</name>
<feature type="compositionally biased region" description="Basic and acidic residues" evidence="1">
    <location>
        <begin position="36"/>
        <end position="53"/>
    </location>
</feature>
<evidence type="ECO:0000313" key="2">
    <source>
        <dbReference type="EMBL" id="KAG9281627.1"/>
    </source>
</evidence>
<sequence>MERRREAVREQEKERDIEKAAEERSREELDVQNMQEARREHMERERDEKHLEEPVASSTGPRFICVKPLTELSDPEEKSEEEQESSTGGEEENIPQKEPEEEPKDIKTEKMKKVLLRPLPMGRMTECFVERDRENRDNPVYRLYREEGDSKE</sequence>
<evidence type="ECO:0000313" key="3">
    <source>
        <dbReference type="Proteomes" id="UP000752171"/>
    </source>
</evidence>
<dbReference type="Proteomes" id="UP000752171">
    <property type="component" value="Unassembled WGS sequence"/>
</dbReference>
<feature type="region of interest" description="Disordered" evidence="1">
    <location>
        <begin position="1"/>
        <end position="117"/>
    </location>
</feature>
<feature type="compositionally biased region" description="Basic and acidic residues" evidence="1">
    <location>
        <begin position="1"/>
        <end position="29"/>
    </location>
</feature>
<gene>
    <name evidence="2" type="ORF">AMEX_G170</name>
</gene>
<organism evidence="2 3">
    <name type="scientific">Astyanax mexicanus</name>
    <name type="common">Blind cave fish</name>
    <name type="synonym">Astyanax fasciatus mexicanus</name>
    <dbReference type="NCBI Taxonomy" id="7994"/>
    <lineage>
        <taxon>Eukaryota</taxon>
        <taxon>Metazoa</taxon>
        <taxon>Chordata</taxon>
        <taxon>Craniata</taxon>
        <taxon>Vertebrata</taxon>
        <taxon>Euteleostomi</taxon>
        <taxon>Actinopterygii</taxon>
        <taxon>Neopterygii</taxon>
        <taxon>Teleostei</taxon>
        <taxon>Ostariophysi</taxon>
        <taxon>Characiformes</taxon>
        <taxon>Characoidei</taxon>
        <taxon>Acestrorhamphidae</taxon>
        <taxon>Acestrorhamphinae</taxon>
        <taxon>Astyanax</taxon>
    </lineage>
</organism>
<feature type="non-terminal residue" evidence="2">
    <location>
        <position position="152"/>
    </location>
</feature>
<accession>A0A8T2ME59</accession>
<evidence type="ECO:0000256" key="1">
    <source>
        <dbReference type="SAM" id="MobiDB-lite"/>
    </source>
</evidence>
<dbReference type="EMBL" id="JAICCE010000001">
    <property type="protein sequence ID" value="KAG9281627.1"/>
    <property type="molecule type" value="Genomic_DNA"/>
</dbReference>
<feature type="compositionally biased region" description="Acidic residues" evidence="1">
    <location>
        <begin position="73"/>
        <end position="93"/>
    </location>
</feature>
<feature type="region of interest" description="Disordered" evidence="1">
    <location>
        <begin position="129"/>
        <end position="152"/>
    </location>
</feature>
<feature type="compositionally biased region" description="Basic and acidic residues" evidence="1">
    <location>
        <begin position="94"/>
        <end position="112"/>
    </location>
</feature>